<feature type="compositionally biased region" description="Acidic residues" evidence="14">
    <location>
        <begin position="109"/>
        <end position="121"/>
    </location>
</feature>
<evidence type="ECO:0000256" key="8">
    <source>
        <dbReference type="ARBA" id="ARBA00022741"/>
    </source>
</evidence>
<reference evidence="17" key="2">
    <citation type="submission" date="2021-04" db="EMBL/GenBank/DDBJ databases">
        <authorList>
            <person name="Gilroy R."/>
        </authorList>
    </citation>
    <scope>NUCLEOTIDE SEQUENCE</scope>
    <source>
        <strain evidence="17">CHK188-4685</strain>
    </source>
</reference>
<keyword evidence="6" id="KW-0808">Transferase</keyword>
<feature type="transmembrane region" description="Helical" evidence="15">
    <location>
        <begin position="372"/>
        <end position="397"/>
    </location>
</feature>
<evidence type="ECO:0000256" key="12">
    <source>
        <dbReference type="ARBA" id="ARBA00023012"/>
    </source>
</evidence>
<keyword evidence="5" id="KW-0597">Phosphoprotein</keyword>
<dbReference type="Gene3D" id="1.10.287.130">
    <property type="match status" value="1"/>
</dbReference>
<evidence type="ECO:0000313" key="17">
    <source>
        <dbReference type="EMBL" id="HJB07614.1"/>
    </source>
</evidence>
<keyword evidence="12" id="KW-0902">Two-component regulatory system</keyword>
<comment type="subcellular location">
    <subcellularLocation>
        <location evidence="2">Cell membrane</location>
        <topology evidence="2">Multi-pass membrane protein</topology>
    </subcellularLocation>
</comment>
<evidence type="ECO:0000256" key="11">
    <source>
        <dbReference type="ARBA" id="ARBA00022989"/>
    </source>
</evidence>
<dbReference type="PANTHER" id="PTHR45528:SF1">
    <property type="entry name" value="SENSOR HISTIDINE KINASE CPXA"/>
    <property type="match status" value="1"/>
</dbReference>
<evidence type="ECO:0000256" key="5">
    <source>
        <dbReference type="ARBA" id="ARBA00022553"/>
    </source>
</evidence>
<evidence type="ECO:0000256" key="6">
    <source>
        <dbReference type="ARBA" id="ARBA00022679"/>
    </source>
</evidence>
<evidence type="ECO:0000256" key="15">
    <source>
        <dbReference type="SAM" id="Phobius"/>
    </source>
</evidence>
<organism evidence="17 18">
    <name type="scientific">Candidatus Enterocloster faecavium</name>
    <dbReference type="NCBI Taxonomy" id="2838560"/>
    <lineage>
        <taxon>Bacteria</taxon>
        <taxon>Bacillati</taxon>
        <taxon>Bacillota</taxon>
        <taxon>Clostridia</taxon>
        <taxon>Lachnospirales</taxon>
        <taxon>Lachnospiraceae</taxon>
        <taxon>Enterocloster</taxon>
    </lineage>
</organism>
<name>A0A9D2L7W0_9FIRM</name>
<feature type="transmembrane region" description="Helical" evidence="15">
    <location>
        <begin position="280"/>
        <end position="300"/>
    </location>
</feature>
<dbReference type="EMBL" id="DWYS01000085">
    <property type="protein sequence ID" value="HJB07614.1"/>
    <property type="molecule type" value="Genomic_DNA"/>
</dbReference>
<evidence type="ECO:0000259" key="16">
    <source>
        <dbReference type="PROSITE" id="PS50109"/>
    </source>
</evidence>
<dbReference type="GO" id="GO:0005524">
    <property type="term" value="F:ATP binding"/>
    <property type="evidence" value="ECO:0007669"/>
    <property type="project" value="UniProtKB-KW"/>
</dbReference>
<dbReference type="Proteomes" id="UP000886804">
    <property type="component" value="Unassembled WGS sequence"/>
</dbReference>
<dbReference type="Pfam" id="PF02518">
    <property type="entry name" value="HATPase_c"/>
    <property type="match status" value="1"/>
</dbReference>
<gene>
    <name evidence="17" type="ORF">H9716_07065</name>
</gene>
<evidence type="ECO:0000256" key="10">
    <source>
        <dbReference type="ARBA" id="ARBA00022840"/>
    </source>
</evidence>
<feature type="domain" description="Histidine kinase" evidence="16">
    <location>
        <begin position="545"/>
        <end position="759"/>
    </location>
</feature>
<proteinExistence type="predicted"/>
<dbReference type="Pfam" id="PF00512">
    <property type="entry name" value="HisKA"/>
    <property type="match status" value="1"/>
</dbReference>
<accession>A0A9D2L7W0</accession>
<evidence type="ECO:0000256" key="2">
    <source>
        <dbReference type="ARBA" id="ARBA00004651"/>
    </source>
</evidence>
<evidence type="ECO:0000256" key="9">
    <source>
        <dbReference type="ARBA" id="ARBA00022777"/>
    </source>
</evidence>
<sequence>MDTRLKNSHRISVFLCVFLVTAAALLTVLAYPYIQEKAAQWHAGYEQSMEESSQTEHSASIQIMNSVYQAWREQKQKEAGKILTPSQVFLPGLDEKIRQEESVQADDAISGEETWEEETWDDSQSSSYDSYYYEDLQSTMDSVGQEWQSFAREYSQILPYEMMDSQGNILGSNVENPSVFFSQKLENGQMRLTLHFDESGAVEVKSVDGPDVNRDRMGNLMTNFQFYDPLEQRVSGDYRYSGVAFSGPRDVTYVYQFDLSDFRYIDGPTTPALYDYVSSGGYYGVVAIIGGILALLAFILPAIRPLGLGERRGSRLSFEPMCVLGFCWAILVCGGVPAGMIELTARGEIIRELTEAGILPAAAEVLEFLANLAVWMFTYGILFWMAVSAGSVLRLGLWRYLKERTWTLRFCRFIKRWVVRCLNPFNEVDWHSNSTKAIGKAVIANFIILALISLLWFAGIGVLVIYSLVLFVLIQRYWKQMQEKYDVLLNAINQMAEGNLDVDVTENLGLFEPLKEQLARVRQGFKKAVDQEVKSERTKTELITNVSHDLKTPLTAIITYVNLLKQPGITKEEQDSYIDVLEQKSMRLKVLIEDLFEVSKASSGSVNLHLEPVDLVSLIKEVRLELSERIAGCGVDFRWKLPEEKVIANLDGQRTYRIFENLLVNITKYAMPNTRAYVTLETQERWVVITLMNISAAEVTVSPQELMERFVRGDESRNTEGSGLGLAIAKSFTELQDGTMELSVEGDLFRVVLRWKMMEEPASEGSRED</sequence>
<dbReference type="InterPro" id="IPR005467">
    <property type="entry name" value="His_kinase_dom"/>
</dbReference>
<dbReference type="GO" id="GO:0000155">
    <property type="term" value="F:phosphorelay sensor kinase activity"/>
    <property type="evidence" value="ECO:0007669"/>
    <property type="project" value="InterPro"/>
</dbReference>
<evidence type="ECO:0000256" key="7">
    <source>
        <dbReference type="ARBA" id="ARBA00022692"/>
    </source>
</evidence>
<dbReference type="SUPFAM" id="SSF47384">
    <property type="entry name" value="Homodimeric domain of signal transducing histidine kinase"/>
    <property type="match status" value="1"/>
</dbReference>
<comment type="caution">
    <text evidence="17">The sequence shown here is derived from an EMBL/GenBank/DDBJ whole genome shotgun (WGS) entry which is preliminary data.</text>
</comment>
<dbReference type="GO" id="GO:0005886">
    <property type="term" value="C:plasma membrane"/>
    <property type="evidence" value="ECO:0007669"/>
    <property type="project" value="UniProtKB-SubCell"/>
</dbReference>
<dbReference type="InterPro" id="IPR036890">
    <property type="entry name" value="HATPase_C_sf"/>
</dbReference>
<dbReference type="CDD" id="cd00082">
    <property type="entry name" value="HisKA"/>
    <property type="match status" value="1"/>
</dbReference>
<keyword evidence="13 15" id="KW-0472">Membrane</keyword>
<keyword evidence="4" id="KW-1003">Cell membrane</keyword>
<comment type="catalytic activity">
    <reaction evidence="1">
        <text>ATP + protein L-histidine = ADP + protein N-phospho-L-histidine.</text>
        <dbReference type="EC" id="2.7.13.3"/>
    </reaction>
</comment>
<dbReference type="PROSITE" id="PS50109">
    <property type="entry name" value="HIS_KIN"/>
    <property type="match status" value="1"/>
</dbReference>
<dbReference type="SMART" id="SM00387">
    <property type="entry name" value="HATPase_c"/>
    <property type="match status" value="1"/>
</dbReference>
<dbReference type="SUPFAM" id="SSF55874">
    <property type="entry name" value="ATPase domain of HSP90 chaperone/DNA topoisomerase II/histidine kinase"/>
    <property type="match status" value="1"/>
</dbReference>
<dbReference type="SMART" id="SM00388">
    <property type="entry name" value="HisKA"/>
    <property type="match status" value="1"/>
</dbReference>
<feature type="region of interest" description="Disordered" evidence="14">
    <location>
        <begin position="101"/>
        <end position="126"/>
    </location>
</feature>
<feature type="transmembrane region" description="Helical" evidence="15">
    <location>
        <begin position="446"/>
        <end position="474"/>
    </location>
</feature>
<evidence type="ECO:0000256" key="1">
    <source>
        <dbReference type="ARBA" id="ARBA00000085"/>
    </source>
</evidence>
<dbReference type="Gene3D" id="3.30.565.10">
    <property type="entry name" value="Histidine kinase-like ATPase, C-terminal domain"/>
    <property type="match status" value="1"/>
</dbReference>
<dbReference type="InterPro" id="IPR003594">
    <property type="entry name" value="HATPase_dom"/>
</dbReference>
<evidence type="ECO:0000313" key="18">
    <source>
        <dbReference type="Proteomes" id="UP000886804"/>
    </source>
</evidence>
<evidence type="ECO:0000256" key="4">
    <source>
        <dbReference type="ARBA" id="ARBA00022475"/>
    </source>
</evidence>
<dbReference type="InterPro" id="IPR003661">
    <property type="entry name" value="HisK_dim/P_dom"/>
</dbReference>
<dbReference type="InterPro" id="IPR036097">
    <property type="entry name" value="HisK_dim/P_sf"/>
</dbReference>
<dbReference type="AlphaFoldDB" id="A0A9D2L7W0"/>
<dbReference type="PANTHER" id="PTHR45528">
    <property type="entry name" value="SENSOR HISTIDINE KINASE CPXA"/>
    <property type="match status" value="1"/>
</dbReference>
<dbReference type="InterPro" id="IPR050398">
    <property type="entry name" value="HssS/ArlS-like"/>
</dbReference>
<dbReference type="EC" id="2.7.13.3" evidence="3"/>
<keyword evidence="10" id="KW-0067">ATP-binding</keyword>
<keyword evidence="9 17" id="KW-0418">Kinase</keyword>
<feature type="transmembrane region" description="Helical" evidence="15">
    <location>
        <begin position="321"/>
        <end position="341"/>
    </location>
</feature>
<reference evidence="17" key="1">
    <citation type="journal article" date="2021" name="PeerJ">
        <title>Extensive microbial diversity within the chicken gut microbiome revealed by metagenomics and culture.</title>
        <authorList>
            <person name="Gilroy R."/>
            <person name="Ravi A."/>
            <person name="Getino M."/>
            <person name="Pursley I."/>
            <person name="Horton D.L."/>
            <person name="Alikhan N.F."/>
            <person name="Baker D."/>
            <person name="Gharbi K."/>
            <person name="Hall N."/>
            <person name="Watson M."/>
            <person name="Adriaenssens E.M."/>
            <person name="Foster-Nyarko E."/>
            <person name="Jarju S."/>
            <person name="Secka A."/>
            <person name="Antonio M."/>
            <person name="Oren A."/>
            <person name="Chaudhuri R.R."/>
            <person name="La Ragione R."/>
            <person name="Hildebrand F."/>
            <person name="Pallen M.J."/>
        </authorList>
    </citation>
    <scope>NUCLEOTIDE SEQUENCE</scope>
    <source>
        <strain evidence="17">CHK188-4685</strain>
    </source>
</reference>
<evidence type="ECO:0000256" key="13">
    <source>
        <dbReference type="ARBA" id="ARBA00023136"/>
    </source>
</evidence>
<keyword evidence="8" id="KW-0547">Nucleotide-binding</keyword>
<evidence type="ECO:0000256" key="14">
    <source>
        <dbReference type="SAM" id="MobiDB-lite"/>
    </source>
</evidence>
<evidence type="ECO:0000256" key="3">
    <source>
        <dbReference type="ARBA" id="ARBA00012438"/>
    </source>
</evidence>
<keyword evidence="7 15" id="KW-0812">Transmembrane</keyword>
<protein>
    <recommendedName>
        <fullName evidence="3">histidine kinase</fullName>
        <ecNumber evidence="3">2.7.13.3</ecNumber>
    </recommendedName>
</protein>
<keyword evidence="11 15" id="KW-1133">Transmembrane helix</keyword>